<evidence type="ECO:0000313" key="3">
    <source>
        <dbReference type="Proteomes" id="UP000275456"/>
    </source>
</evidence>
<accession>A0A3N2AT66</accession>
<reference evidence="2 3" key="1">
    <citation type="submission" date="2018-11" db="EMBL/GenBank/DDBJ databases">
        <title>Sequencing the genomes of 1000 actinobacteria strains.</title>
        <authorList>
            <person name="Klenk H.-P."/>
        </authorList>
    </citation>
    <scope>NUCLEOTIDE SEQUENCE [LARGE SCALE GENOMIC DNA]</scope>
    <source>
        <strain evidence="2 3">DSM 9580</strain>
    </source>
</reference>
<feature type="compositionally biased region" description="Pro residues" evidence="1">
    <location>
        <begin position="83"/>
        <end position="95"/>
    </location>
</feature>
<evidence type="ECO:0000256" key="1">
    <source>
        <dbReference type="SAM" id="MobiDB-lite"/>
    </source>
</evidence>
<dbReference type="EMBL" id="RKHJ01000001">
    <property type="protein sequence ID" value="ROR66221.1"/>
    <property type="molecule type" value="Genomic_DNA"/>
</dbReference>
<protein>
    <submittedName>
        <fullName evidence="2">Uncharacterized protein</fullName>
    </submittedName>
</protein>
<proteinExistence type="predicted"/>
<name>A0A3N2AT66_9MICO</name>
<comment type="caution">
    <text evidence="2">The sequence shown here is derived from an EMBL/GenBank/DDBJ whole genome shotgun (WGS) entry which is preliminary data.</text>
</comment>
<dbReference type="Proteomes" id="UP000275456">
    <property type="component" value="Unassembled WGS sequence"/>
</dbReference>
<sequence length="111" mass="12110">MTLRPAEWDVLHPLDGHAIAIVRLVQLGTGREPYYRAVSPEPDRALRRLIGYWGTVDEAHEGVLALYERASGRSLAGGDRPPSRPLVPQKPPPGSPQQGAPARPRLHAARA</sequence>
<keyword evidence="3" id="KW-1185">Reference proteome</keyword>
<dbReference type="RefSeq" id="WP_148058720.1">
    <property type="nucleotide sequence ID" value="NZ_RKHJ01000001.1"/>
</dbReference>
<dbReference type="AlphaFoldDB" id="A0A3N2AT66"/>
<gene>
    <name evidence="2" type="ORF">EDD26_1602</name>
</gene>
<dbReference type="OrthoDB" id="5118916at2"/>
<feature type="region of interest" description="Disordered" evidence="1">
    <location>
        <begin position="73"/>
        <end position="111"/>
    </location>
</feature>
<organism evidence="2 3">
    <name type="scientific">Agrococcus jenensis</name>
    <dbReference type="NCBI Taxonomy" id="46353"/>
    <lineage>
        <taxon>Bacteria</taxon>
        <taxon>Bacillati</taxon>
        <taxon>Actinomycetota</taxon>
        <taxon>Actinomycetes</taxon>
        <taxon>Micrococcales</taxon>
        <taxon>Microbacteriaceae</taxon>
        <taxon>Agrococcus</taxon>
    </lineage>
</organism>
<evidence type="ECO:0000313" key="2">
    <source>
        <dbReference type="EMBL" id="ROR66221.1"/>
    </source>
</evidence>